<name>A0A371I457_MUCPR</name>
<comment type="caution">
    <text evidence="3">The sequence shown here is derived from an EMBL/GenBank/DDBJ whole genome shotgun (WGS) entry which is preliminary data.</text>
</comment>
<reference evidence="3" key="1">
    <citation type="submission" date="2018-05" db="EMBL/GenBank/DDBJ databases">
        <title>Draft genome of Mucuna pruriens seed.</title>
        <authorList>
            <person name="Nnadi N.E."/>
            <person name="Vos R."/>
            <person name="Hasami M.H."/>
            <person name="Devisetty U.K."/>
            <person name="Aguiy J.C."/>
        </authorList>
    </citation>
    <scope>NUCLEOTIDE SEQUENCE [LARGE SCALE GENOMIC DNA]</scope>
    <source>
        <strain evidence="3">JCA_2017</strain>
    </source>
</reference>
<dbReference type="GO" id="GO:0019783">
    <property type="term" value="F:ubiquitin-like protein peptidase activity"/>
    <property type="evidence" value="ECO:0007669"/>
    <property type="project" value="UniProtKB-ARBA"/>
</dbReference>
<feature type="domain" description="UFSP1/2/DUB catalytic" evidence="2">
    <location>
        <begin position="110"/>
        <end position="222"/>
    </location>
</feature>
<proteinExistence type="predicted"/>
<evidence type="ECO:0000259" key="2">
    <source>
        <dbReference type="Pfam" id="PF07910"/>
    </source>
</evidence>
<dbReference type="STRING" id="157652.A0A371I457"/>
<sequence length="455" mass="51186">MDSSTCPFCLLSLPSSQLQWHANTHFDDDAGTYHSPSVSDLHFDATSGDCNNWCGGGGVNGRDNGVWKTDEKISCLVDLQRRGEFHNVERGLMALLRNCLESEAENSRSILSCYVDHFQSIEFEDIGWGCGWRNIQMLSSHLLAQRPEAREAMFVGSGFVPDIPSLQRWLEIAWERGFDAPGSDQFNHSIYGSRKWIGATECAALMRSFGLRARVVDFGPKESEALYLSIPGSSVGAKELVRVNDGRKRKAPNICGPMDRYLSRAVVQASCSQDAKPCSSLIRIRDTVDKESSGDRVVAKQNEGHQVLMDFVWNYFSHKGTIQFGHRRVLISDKTKLFLDRPLYFQHDGHSRTIVGIQVKHQQSGNPQYNLLVLDPGHKTAALERSLMEKAGWQKLIKRGVHTLKKQQYQLCYVDPGIASEEEMEKLKTIDSSPSLLHYKYFVVLEVLGTDIINL</sequence>
<dbReference type="EMBL" id="QJKJ01000964">
    <property type="protein sequence ID" value="RDY09827.1"/>
    <property type="molecule type" value="Genomic_DNA"/>
</dbReference>
<feature type="non-terminal residue" evidence="3">
    <location>
        <position position="1"/>
    </location>
</feature>
<dbReference type="PANTHER" id="PTHR48153">
    <property type="entry name" value="UFM1-SPECIFIC PROTEASE 2"/>
    <property type="match status" value="1"/>
</dbReference>
<dbReference type="OrthoDB" id="288987at2759"/>
<feature type="domain" description="UFSP1/2/DUB catalytic" evidence="2">
    <location>
        <begin position="301"/>
        <end position="412"/>
    </location>
</feature>
<protein>
    <submittedName>
        <fullName evidence="3">Zinc finger with UFM1-specific peptidase domain protein</fullName>
    </submittedName>
</protein>
<dbReference type="Proteomes" id="UP000257109">
    <property type="component" value="Unassembled WGS sequence"/>
</dbReference>
<dbReference type="Pfam" id="PF07910">
    <property type="entry name" value="Peptidase_C78"/>
    <property type="match status" value="2"/>
</dbReference>
<dbReference type="PANTHER" id="PTHR48153:SF4">
    <property type="entry name" value="UBIQUITIN CARBOXYL-TERMINAL HYDROLASE MUG105"/>
    <property type="match status" value="1"/>
</dbReference>
<evidence type="ECO:0000313" key="4">
    <source>
        <dbReference type="Proteomes" id="UP000257109"/>
    </source>
</evidence>
<organism evidence="3 4">
    <name type="scientific">Mucuna pruriens</name>
    <name type="common">Velvet bean</name>
    <name type="synonym">Dolichos pruriens</name>
    <dbReference type="NCBI Taxonomy" id="157652"/>
    <lineage>
        <taxon>Eukaryota</taxon>
        <taxon>Viridiplantae</taxon>
        <taxon>Streptophyta</taxon>
        <taxon>Embryophyta</taxon>
        <taxon>Tracheophyta</taxon>
        <taxon>Spermatophyta</taxon>
        <taxon>Magnoliopsida</taxon>
        <taxon>eudicotyledons</taxon>
        <taxon>Gunneridae</taxon>
        <taxon>Pentapetalae</taxon>
        <taxon>rosids</taxon>
        <taxon>fabids</taxon>
        <taxon>Fabales</taxon>
        <taxon>Fabaceae</taxon>
        <taxon>Papilionoideae</taxon>
        <taxon>50 kb inversion clade</taxon>
        <taxon>NPAAA clade</taxon>
        <taxon>indigoferoid/millettioid clade</taxon>
        <taxon>Phaseoleae</taxon>
        <taxon>Mucuna</taxon>
    </lineage>
</organism>
<gene>
    <name evidence="3" type="primary">ZUFSP</name>
    <name evidence="3" type="ORF">CR513_05756</name>
</gene>
<keyword evidence="4" id="KW-1185">Reference proteome</keyword>
<evidence type="ECO:0000313" key="3">
    <source>
        <dbReference type="EMBL" id="RDY09827.1"/>
    </source>
</evidence>
<dbReference type="Gene3D" id="3.90.70.130">
    <property type="match status" value="2"/>
</dbReference>
<feature type="non-terminal residue" evidence="3">
    <location>
        <position position="455"/>
    </location>
</feature>
<dbReference type="InterPro" id="IPR012462">
    <property type="entry name" value="UFSP1/2_DUB_cat"/>
</dbReference>
<accession>A0A371I457</accession>
<evidence type="ECO:0000256" key="1">
    <source>
        <dbReference type="ARBA" id="ARBA00022801"/>
    </source>
</evidence>
<dbReference type="AlphaFoldDB" id="A0A371I457"/>
<keyword evidence="1" id="KW-0378">Hydrolase</keyword>